<feature type="region of interest" description="Disordered" evidence="1">
    <location>
        <begin position="1"/>
        <end position="60"/>
    </location>
</feature>
<name>A0A6J3QKD5_TURTR</name>
<dbReference type="AlphaFoldDB" id="A0A6J3QKD5"/>
<gene>
    <name evidence="3" type="primary">LOC117309373</name>
</gene>
<proteinExistence type="predicted"/>
<evidence type="ECO:0000313" key="3">
    <source>
        <dbReference type="RefSeq" id="XP_033702498.1"/>
    </source>
</evidence>
<feature type="compositionally biased region" description="Polar residues" evidence="1">
    <location>
        <begin position="244"/>
        <end position="259"/>
    </location>
</feature>
<protein>
    <submittedName>
        <fullName evidence="3">Uncharacterized protein LOC117309373</fullName>
    </submittedName>
</protein>
<accession>A0A6J3QKD5</accession>
<evidence type="ECO:0000256" key="1">
    <source>
        <dbReference type="SAM" id="MobiDB-lite"/>
    </source>
</evidence>
<feature type="region of interest" description="Disordered" evidence="1">
    <location>
        <begin position="243"/>
        <end position="302"/>
    </location>
</feature>
<dbReference type="RefSeq" id="XP_033702498.1">
    <property type="nucleotide sequence ID" value="XM_033846607.1"/>
</dbReference>
<organism evidence="2 3">
    <name type="scientific">Tursiops truncatus</name>
    <name type="common">Atlantic bottle-nosed dolphin</name>
    <name type="synonym">Delphinus truncatus</name>
    <dbReference type="NCBI Taxonomy" id="9739"/>
    <lineage>
        <taxon>Eukaryota</taxon>
        <taxon>Metazoa</taxon>
        <taxon>Chordata</taxon>
        <taxon>Craniata</taxon>
        <taxon>Vertebrata</taxon>
        <taxon>Euteleostomi</taxon>
        <taxon>Mammalia</taxon>
        <taxon>Eutheria</taxon>
        <taxon>Laurasiatheria</taxon>
        <taxon>Artiodactyla</taxon>
        <taxon>Whippomorpha</taxon>
        <taxon>Cetacea</taxon>
        <taxon>Odontoceti</taxon>
        <taxon>Delphinidae</taxon>
        <taxon>Tursiops</taxon>
    </lineage>
</organism>
<sequence length="327" mass="35574">MELGGSRQRLQQPRRDATGPASDQKPEAPELPGTRPRARLPNTGCPTRPGPSGDGTPPFWKLKPWPPCQLLPTSVLCAQELPWPLSVLQDGPQSHRLGLEQTQKTESVKLCQKYLVPQTKARTELLSTQCSLLSPDLASEASSAQLTRQALSVISERALKPRKREGAPAHQPRPGWLPGARPLLRTRVSVPAHCTARQGSLQGRSGQRLRFLQSRQTTLIWTRSTPTPEVRTVAIPHIPAWNLPLQSSPRGSGRVTQRGQEAGTLELGSPSQPQTDSDYLLVSMPTSRPSLSPPPHKSTARKLPACRRVGLGASCFSGVNQSHPEGQ</sequence>
<feature type="region of interest" description="Disordered" evidence="1">
    <location>
        <begin position="160"/>
        <end position="181"/>
    </location>
</feature>
<keyword evidence="2" id="KW-1185">Reference proteome</keyword>
<dbReference type="Proteomes" id="UP000245320">
    <property type="component" value="Chromosome 20"/>
</dbReference>
<dbReference type="InParanoid" id="A0A6J3QKD5"/>
<reference evidence="3" key="1">
    <citation type="submission" date="2025-08" db="UniProtKB">
        <authorList>
            <consortium name="RefSeq"/>
        </authorList>
    </citation>
    <scope>IDENTIFICATION</scope>
    <source>
        <tissue evidence="3">Spleen</tissue>
    </source>
</reference>
<evidence type="ECO:0000313" key="2">
    <source>
        <dbReference type="Proteomes" id="UP000245320"/>
    </source>
</evidence>